<gene>
    <name evidence="2" type="ORF">Taro_035065</name>
</gene>
<proteinExistence type="predicted"/>
<dbReference type="Proteomes" id="UP000652761">
    <property type="component" value="Unassembled WGS sequence"/>
</dbReference>
<dbReference type="OrthoDB" id="848707at2759"/>
<dbReference type="EMBL" id="NMUH01002833">
    <property type="protein sequence ID" value="MQM02302.1"/>
    <property type="molecule type" value="Genomic_DNA"/>
</dbReference>
<sequence length="444" mass="48868">MVRKLGPRRGARSRATSRPIPAEVAIEQLERRTKRRNDPAEQPGSSSAPQRASKRGRTSTSGRGSHSPNPRQDVQGSSSEDPEGSSSSSESSESQEVEISSESRIAAKHILNPRILDLTDNELANSFPEIRTLFAFQSWLIFISDFPIFYPRLVQEFYKNLKCTKFGYKSVVKGVEIDLPTDLAATLFHAPDEDKCVDTIQECVDKSCSFSGISPLRSTHSSEQVDIGSSSQNSCFVNWDRRSTHSQSVSTQDTFPAVQVANFQTTFTSEKGPNSLRASKKLLAAKKSSCLLPLLSKCFQKTNSHQFKVSTSTMLCNVGQIEAKDIKMNLLLTCMSRKAFMTASLHVPDVPLQAVKRRPVGNRWCLFPSVRKEDLCIKVVVYLFTIVPQIVSTKAAAAAVVPLVVATPLVVQWGEKEIYLCPVDTPIATKGPSSVGPPQTENQT</sequence>
<feature type="compositionally biased region" description="Low complexity" evidence="1">
    <location>
        <begin position="84"/>
        <end position="102"/>
    </location>
</feature>
<evidence type="ECO:0000313" key="2">
    <source>
        <dbReference type="EMBL" id="MQM02302.1"/>
    </source>
</evidence>
<protein>
    <submittedName>
        <fullName evidence="2">Uncharacterized protein</fullName>
    </submittedName>
</protein>
<accession>A0A843VY21</accession>
<reference evidence="2" key="1">
    <citation type="submission" date="2017-07" db="EMBL/GenBank/DDBJ databases">
        <title>Taro Niue Genome Assembly and Annotation.</title>
        <authorList>
            <person name="Atibalentja N."/>
            <person name="Keating K."/>
            <person name="Fields C.J."/>
        </authorList>
    </citation>
    <scope>NUCLEOTIDE SEQUENCE</scope>
    <source>
        <strain evidence="2">Niue_2</strain>
        <tissue evidence="2">Leaf</tissue>
    </source>
</reference>
<keyword evidence="3" id="KW-1185">Reference proteome</keyword>
<feature type="region of interest" description="Disordered" evidence="1">
    <location>
        <begin position="1"/>
        <end position="102"/>
    </location>
</feature>
<feature type="compositionally biased region" description="Polar residues" evidence="1">
    <location>
        <begin position="66"/>
        <end position="76"/>
    </location>
</feature>
<evidence type="ECO:0000256" key="1">
    <source>
        <dbReference type="SAM" id="MobiDB-lite"/>
    </source>
</evidence>
<feature type="compositionally biased region" description="Basic residues" evidence="1">
    <location>
        <begin position="1"/>
        <end position="12"/>
    </location>
</feature>
<feature type="compositionally biased region" description="Basic and acidic residues" evidence="1">
    <location>
        <begin position="28"/>
        <end position="39"/>
    </location>
</feature>
<organism evidence="2 3">
    <name type="scientific">Colocasia esculenta</name>
    <name type="common">Wild taro</name>
    <name type="synonym">Arum esculentum</name>
    <dbReference type="NCBI Taxonomy" id="4460"/>
    <lineage>
        <taxon>Eukaryota</taxon>
        <taxon>Viridiplantae</taxon>
        <taxon>Streptophyta</taxon>
        <taxon>Embryophyta</taxon>
        <taxon>Tracheophyta</taxon>
        <taxon>Spermatophyta</taxon>
        <taxon>Magnoliopsida</taxon>
        <taxon>Liliopsida</taxon>
        <taxon>Araceae</taxon>
        <taxon>Aroideae</taxon>
        <taxon>Colocasieae</taxon>
        <taxon>Colocasia</taxon>
    </lineage>
</organism>
<evidence type="ECO:0000313" key="3">
    <source>
        <dbReference type="Proteomes" id="UP000652761"/>
    </source>
</evidence>
<name>A0A843VY21_COLES</name>
<dbReference type="AlphaFoldDB" id="A0A843VY21"/>
<comment type="caution">
    <text evidence="2">The sequence shown here is derived from an EMBL/GenBank/DDBJ whole genome shotgun (WGS) entry which is preliminary data.</text>
</comment>